<evidence type="ECO:0008006" key="4">
    <source>
        <dbReference type="Google" id="ProtNLM"/>
    </source>
</evidence>
<dbReference type="AlphaFoldDB" id="A0A5M6CY78"/>
<feature type="chain" id="PRO_5024432827" description="Secreted protein" evidence="1">
    <location>
        <begin position="19"/>
        <end position="59"/>
    </location>
</feature>
<organism evidence="2 3">
    <name type="scientific">Roseiconus nitratireducens</name>
    <dbReference type="NCBI Taxonomy" id="2605748"/>
    <lineage>
        <taxon>Bacteria</taxon>
        <taxon>Pseudomonadati</taxon>
        <taxon>Planctomycetota</taxon>
        <taxon>Planctomycetia</taxon>
        <taxon>Pirellulales</taxon>
        <taxon>Pirellulaceae</taxon>
        <taxon>Roseiconus</taxon>
    </lineage>
</organism>
<feature type="signal peptide" evidence="1">
    <location>
        <begin position="1"/>
        <end position="18"/>
    </location>
</feature>
<gene>
    <name evidence="2" type="ORF">FYK55_21275</name>
</gene>
<proteinExistence type="predicted"/>
<dbReference type="RefSeq" id="WP_150078641.1">
    <property type="nucleotide sequence ID" value="NZ_VWOX01000014.1"/>
</dbReference>
<reference evidence="2 3" key="1">
    <citation type="submission" date="2019-08" db="EMBL/GenBank/DDBJ databases">
        <authorList>
            <person name="Dhanesh K."/>
            <person name="Kumar G."/>
            <person name="Sasikala C."/>
            <person name="Venkata Ramana C."/>
        </authorList>
    </citation>
    <scope>NUCLEOTIDE SEQUENCE [LARGE SCALE GENOMIC DNA]</scope>
    <source>
        <strain evidence="2 3">JC645</strain>
    </source>
</reference>
<evidence type="ECO:0000313" key="2">
    <source>
        <dbReference type="EMBL" id="KAA5540177.1"/>
    </source>
</evidence>
<dbReference type="Proteomes" id="UP000324479">
    <property type="component" value="Unassembled WGS sequence"/>
</dbReference>
<accession>A0A5M6CY78</accession>
<evidence type="ECO:0000256" key="1">
    <source>
        <dbReference type="SAM" id="SignalP"/>
    </source>
</evidence>
<name>A0A5M6CY78_9BACT</name>
<comment type="caution">
    <text evidence="2">The sequence shown here is derived from an EMBL/GenBank/DDBJ whole genome shotgun (WGS) entry which is preliminary data.</text>
</comment>
<keyword evidence="1" id="KW-0732">Signal</keyword>
<dbReference type="EMBL" id="VWOX01000014">
    <property type="protein sequence ID" value="KAA5540177.1"/>
    <property type="molecule type" value="Genomic_DNA"/>
</dbReference>
<protein>
    <recommendedName>
        <fullName evidence="4">Secreted protein</fullName>
    </recommendedName>
</protein>
<keyword evidence="3" id="KW-1185">Reference proteome</keyword>
<sequence>MKRFLCIFSLAVAVVPLAGCGSSGPTNTVENASVEDIQSYEQMIAEEEAAANAAMEGQQ</sequence>
<evidence type="ECO:0000313" key="3">
    <source>
        <dbReference type="Proteomes" id="UP000324479"/>
    </source>
</evidence>